<protein>
    <submittedName>
        <fullName evidence="8">Fluconazole resistance protein 1</fullName>
    </submittedName>
</protein>
<accession>A0AAD6H1X1</accession>
<name>A0AAD6H1X1_9EURO</name>
<dbReference type="PANTHER" id="PTHR23502:SF163">
    <property type="entry name" value="MAJOR FACILITATOR SUPERFAMILY (MFS) PROFILE DOMAIN-CONTAINING PROTEIN"/>
    <property type="match status" value="1"/>
</dbReference>
<dbReference type="Gene3D" id="1.20.1250.20">
    <property type="entry name" value="MFS general substrate transporter like domains"/>
    <property type="match status" value="1"/>
</dbReference>
<dbReference type="Pfam" id="PF11807">
    <property type="entry name" value="UstYa"/>
    <property type="match status" value="1"/>
</dbReference>
<proteinExistence type="inferred from homology"/>
<reference evidence="8" key="2">
    <citation type="submission" date="2023-01" db="EMBL/GenBank/DDBJ databases">
        <authorList>
            <person name="Petersen C."/>
        </authorList>
    </citation>
    <scope>NUCLEOTIDE SEQUENCE</scope>
    <source>
        <strain evidence="8">IBT 12815</strain>
    </source>
</reference>
<dbReference type="InterPro" id="IPR021765">
    <property type="entry name" value="UstYa-like"/>
</dbReference>
<keyword evidence="4 6" id="KW-0472">Membrane</keyword>
<feature type="transmembrane region" description="Helical" evidence="6">
    <location>
        <begin position="537"/>
        <end position="560"/>
    </location>
</feature>
<feature type="transmembrane region" description="Helical" evidence="6">
    <location>
        <begin position="447"/>
        <end position="466"/>
    </location>
</feature>
<evidence type="ECO:0000256" key="5">
    <source>
        <dbReference type="ARBA" id="ARBA00035112"/>
    </source>
</evidence>
<dbReference type="GeneID" id="81587626"/>
<keyword evidence="2 6" id="KW-0812">Transmembrane</keyword>
<dbReference type="InterPro" id="IPR011701">
    <property type="entry name" value="MFS"/>
</dbReference>
<evidence type="ECO:0000256" key="1">
    <source>
        <dbReference type="ARBA" id="ARBA00004141"/>
    </source>
</evidence>
<evidence type="ECO:0000256" key="2">
    <source>
        <dbReference type="ARBA" id="ARBA00022692"/>
    </source>
</evidence>
<evidence type="ECO:0000259" key="7">
    <source>
        <dbReference type="PROSITE" id="PS50850"/>
    </source>
</evidence>
<reference evidence="8" key="1">
    <citation type="journal article" date="2023" name="IMA Fungus">
        <title>Comparative genomic study of the Penicillium genus elucidates a diverse pangenome and 15 lateral gene transfer events.</title>
        <authorList>
            <person name="Petersen C."/>
            <person name="Sorensen T."/>
            <person name="Nielsen M.R."/>
            <person name="Sondergaard T.E."/>
            <person name="Sorensen J.L."/>
            <person name="Fitzpatrick D.A."/>
            <person name="Frisvad J.C."/>
            <person name="Nielsen K.L."/>
        </authorList>
    </citation>
    <scope>NUCLEOTIDE SEQUENCE</scope>
    <source>
        <strain evidence="8">IBT 12815</strain>
    </source>
</reference>
<dbReference type="EMBL" id="JAQJAE010000003">
    <property type="protein sequence ID" value="KAJ5603371.1"/>
    <property type="molecule type" value="Genomic_DNA"/>
</dbReference>
<feature type="transmembrane region" description="Helical" evidence="6">
    <location>
        <begin position="263"/>
        <end position="281"/>
    </location>
</feature>
<evidence type="ECO:0000313" key="9">
    <source>
        <dbReference type="Proteomes" id="UP001213799"/>
    </source>
</evidence>
<feature type="transmembrane region" description="Helical" evidence="6">
    <location>
        <begin position="472"/>
        <end position="491"/>
    </location>
</feature>
<evidence type="ECO:0000256" key="6">
    <source>
        <dbReference type="SAM" id="Phobius"/>
    </source>
</evidence>
<dbReference type="SUPFAM" id="SSF103473">
    <property type="entry name" value="MFS general substrate transporter"/>
    <property type="match status" value="1"/>
</dbReference>
<organism evidence="8 9">
    <name type="scientific">Penicillium hordei</name>
    <dbReference type="NCBI Taxonomy" id="40994"/>
    <lineage>
        <taxon>Eukaryota</taxon>
        <taxon>Fungi</taxon>
        <taxon>Dikarya</taxon>
        <taxon>Ascomycota</taxon>
        <taxon>Pezizomycotina</taxon>
        <taxon>Eurotiomycetes</taxon>
        <taxon>Eurotiomycetidae</taxon>
        <taxon>Eurotiales</taxon>
        <taxon>Aspergillaceae</taxon>
        <taxon>Penicillium</taxon>
    </lineage>
</organism>
<keyword evidence="3 6" id="KW-1133">Transmembrane helix</keyword>
<dbReference type="CDD" id="cd17323">
    <property type="entry name" value="MFS_Tpo1_MDR_like"/>
    <property type="match status" value="1"/>
</dbReference>
<feature type="transmembrane region" description="Helical" evidence="6">
    <location>
        <begin position="498"/>
        <end position="517"/>
    </location>
</feature>
<dbReference type="GO" id="GO:0043386">
    <property type="term" value="P:mycotoxin biosynthetic process"/>
    <property type="evidence" value="ECO:0007669"/>
    <property type="project" value="InterPro"/>
</dbReference>
<dbReference type="InterPro" id="IPR036259">
    <property type="entry name" value="MFS_trans_sf"/>
</dbReference>
<dbReference type="AlphaFoldDB" id="A0AAD6H1X1"/>
<dbReference type="Proteomes" id="UP001213799">
    <property type="component" value="Unassembled WGS sequence"/>
</dbReference>
<dbReference type="Pfam" id="PF07690">
    <property type="entry name" value="MFS_1"/>
    <property type="match status" value="1"/>
</dbReference>
<comment type="similarity">
    <text evidence="5">Belongs to the ustYa family.</text>
</comment>
<dbReference type="GO" id="GO:0016020">
    <property type="term" value="C:membrane"/>
    <property type="evidence" value="ECO:0007669"/>
    <property type="project" value="UniProtKB-SubCell"/>
</dbReference>
<feature type="transmembrane region" description="Helical" evidence="6">
    <location>
        <begin position="368"/>
        <end position="387"/>
    </location>
</feature>
<feature type="domain" description="Major facilitator superfamily (MFS) profile" evidence="7">
    <location>
        <begin position="104"/>
        <end position="564"/>
    </location>
</feature>
<dbReference type="RefSeq" id="XP_056753169.1">
    <property type="nucleotide sequence ID" value="XM_056897384.1"/>
</dbReference>
<gene>
    <name evidence="8" type="ORF">N7537_006327</name>
</gene>
<evidence type="ECO:0000256" key="3">
    <source>
        <dbReference type="ARBA" id="ARBA00022989"/>
    </source>
</evidence>
<feature type="transmembrane region" description="Helical" evidence="6">
    <location>
        <begin position="231"/>
        <end position="251"/>
    </location>
</feature>
<feature type="transmembrane region" description="Helical" evidence="6">
    <location>
        <begin position="293"/>
        <end position="313"/>
    </location>
</feature>
<dbReference type="PROSITE" id="PS50850">
    <property type="entry name" value="MFS"/>
    <property type="match status" value="1"/>
</dbReference>
<comment type="caution">
    <text evidence="8">The sequence shown here is derived from an EMBL/GenBank/DDBJ whole genome shotgun (WGS) entry which is preliminary data.</text>
</comment>
<evidence type="ECO:0000313" key="8">
    <source>
        <dbReference type="EMBL" id="KAJ5603371.1"/>
    </source>
</evidence>
<sequence length="584" mass="65576">MTHSDKMWDSINLDAMVIAPTIEWAQDMGLTDSWDFPWDPKRKIYFLKVIHQLHCLKNIRRAVKQLMSKEENNVKFAHIEHCLDSLRQDLMCKADDTPMPSLELVNAAGEGQVLKCKSFDKLVAWAKHPDRDACYKRGNDYEPPLHSIDRQLCTIIAAPISLSILAEFHSTNALYRTLIVSIWELGEIVSPLLWGPLSELYGRRWVLNIANLLFVVFLAGTALSTNIQMLIAFRLLSGLATACSPIGPGIVKDLFEEEHRGRAMSVMSLAGVLGPVIGPIVGSYLGERAGWRWVFWLPTLISSVLGVLMLIIYRETYKVIILERKAKKLRRETDRPELRPRYERDETLGHKFLSTSIRPLTLLSRSTILLLSTIYLSIVYGYTYITMTTIAPVFQERYGFSEGASGLTFLGLCLGLGFGALLCSFLLDRYIQRAKTRSEVFAPEQRLPLLLPACLLMSAGLFLFGWTVQYRIQFVVPILGTALVGVGLAATSISLQTYIVDSFGIYAVSAISATMVMRNTTAAFLPLAGPPLFDALGYHWGGTLLGCVVLIFSLLPLSLIKYGERLRDSRSFRYGEYARDIEDR</sequence>
<dbReference type="GO" id="GO:0022857">
    <property type="term" value="F:transmembrane transporter activity"/>
    <property type="evidence" value="ECO:0007669"/>
    <property type="project" value="InterPro"/>
</dbReference>
<dbReference type="PANTHER" id="PTHR23502">
    <property type="entry name" value="MAJOR FACILITATOR SUPERFAMILY"/>
    <property type="match status" value="1"/>
</dbReference>
<feature type="transmembrane region" description="Helical" evidence="6">
    <location>
        <begin position="205"/>
        <end position="225"/>
    </location>
</feature>
<evidence type="ECO:0000256" key="4">
    <source>
        <dbReference type="ARBA" id="ARBA00023136"/>
    </source>
</evidence>
<comment type="subcellular location">
    <subcellularLocation>
        <location evidence="1">Membrane</location>
        <topology evidence="1">Multi-pass membrane protein</topology>
    </subcellularLocation>
</comment>
<dbReference type="InterPro" id="IPR020846">
    <property type="entry name" value="MFS_dom"/>
</dbReference>
<keyword evidence="9" id="KW-1185">Reference proteome</keyword>
<feature type="transmembrane region" description="Helical" evidence="6">
    <location>
        <begin position="407"/>
        <end position="427"/>
    </location>
</feature>